<evidence type="ECO:0000313" key="3">
    <source>
        <dbReference type="EMBL" id="KJD45740.1"/>
    </source>
</evidence>
<dbReference type="PANTHER" id="PTHR43767:SF10">
    <property type="entry name" value="SURFACTIN SYNTHASE SUBUNIT 1"/>
    <property type="match status" value="1"/>
</dbReference>
<keyword evidence="4" id="KW-1185">Reference proteome</keyword>
<evidence type="ECO:0000313" key="4">
    <source>
        <dbReference type="Proteomes" id="UP000032534"/>
    </source>
</evidence>
<dbReference type="InterPro" id="IPR020845">
    <property type="entry name" value="AMP-binding_CS"/>
</dbReference>
<dbReference type="InterPro" id="IPR042099">
    <property type="entry name" value="ANL_N_sf"/>
</dbReference>
<gene>
    <name evidence="3" type="ORF">QD47_10420</name>
</gene>
<dbReference type="InterPro" id="IPR045851">
    <property type="entry name" value="AMP-bd_C_sf"/>
</dbReference>
<dbReference type="Gene3D" id="3.40.50.12780">
    <property type="entry name" value="N-terminal domain of ligase-like"/>
    <property type="match status" value="1"/>
</dbReference>
<dbReference type="InterPro" id="IPR050237">
    <property type="entry name" value="ATP-dep_AMP-bd_enzyme"/>
</dbReference>
<feature type="transmembrane region" description="Helical" evidence="1">
    <location>
        <begin position="52"/>
        <end position="71"/>
    </location>
</feature>
<sequence length="486" mass="54066">MLVTHTDCRIISPEGIMTRERLERDVTIFSRMLALRGIPEEGRVILKAANSYYFVVCLFSLCNIAVSVTVVDEQTVLDEIAQIYDEAGACCILTDCDPGLSDASVILIQDLIQEEAVHPHWVGEPEIHGIDFNKWCERSDALILYSSGTTGKPKGIVKAGSAFMDNIRHSIHAMNYLPSDHMLPVVPFSHFYGISLIFSWWLTSCSLIICNPKNLWSVIASITKDRATVVDANPSAFYTLLRMLNRKPEQLEMVKESPVRMWCVGGSPLTQDLEEKFNNIFGQPLLNGYGLSELGNVTLGTLECPQGCGKPLPGVDLKILDAAGEQQADGIVGEVWIRSAGCMEGYLNRPDLTQSVLQDGWFKTGDLGYLDDEMLYVIGRSGKTVNRMGYMVSPVYIEDRIGSLGYRSCVITLEDEAKGTLLVAFIESEFSQALSVLRKEMNRVLPSYMFPDLLLPLAHFPLNRNGKVDRLEMEHIALEKAASRKV</sequence>
<comment type="caution">
    <text evidence="3">The sequence shown here is derived from an EMBL/GenBank/DDBJ whole genome shotgun (WGS) entry which is preliminary data.</text>
</comment>
<dbReference type="Proteomes" id="UP000032534">
    <property type="component" value="Unassembled WGS sequence"/>
</dbReference>
<dbReference type="EMBL" id="JTHP01000016">
    <property type="protein sequence ID" value="KJD45740.1"/>
    <property type="molecule type" value="Genomic_DNA"/>
</dbReference>
<keyword evidence="1" id="KW-0812">Transmembrane</keyword>
<dbReference type="Pfam" id="PF00501">
    <property type="entry name" value="AMP-binding"/>
    <property type="match status" value="1"/>
</dbReference>
<dbReference type="PROSITE" id="PS00455">
    <property type="entry name" value="AMP_BINDING"/>
    <property type="match status" value="1"/>
</dbReference>
<dbReference type="InterPro" id="IPR000873">
    <property type="entry name" value="AMP-dep_synth/lig_dom"/>
</dbReference>
<protein>
    <submittedName>
        <fullName evidence="3">Peptide synthetase</fullName>
    </submittedName>
</protein>
<dbReference type="OrthoDB" id="9762242at2"/>
<keyword evidence="1" id="KW-0472">Membrane</keyword>
<evidence type="ECO:0000256" key="1">
    <source>
        <dbReference type="SAM" id="Phobius"/>
    </source>
</evidence>
<keyword evidence="1" id="KW-1133">Transmembrane helix</keyword>
<dbReference type="Gene3D" id="3.30.300.30">
    <property type="match status" value="1"/>
</dbReference>
<reference evidence="3 4" key="1">
    <citation type="submission" date="2014-11" db="EMBL/GenBank/DDBJ databases">
        <title>Draft Genome Sequences of Paenibacillus polymyxa NRRL B-30509 and Paenibacillus terrae NRRL B-30644, Strains from a Poultry Environment that Produce Tridecaptin A and Paenicidins.</title>
        <authorList>
            <person name="van Belkum M.J."/>
            <person name="Lohans C.T."/>
            <person name="Vederas J.C."/>
        </authorList>
    </citation>
    <scope>NUCLEOTIDE SEQUENCE [LARGE SCALE GENOMIC DNA]</scope>
    <source>
        <strain evidence="3 4">NRRL B-30644</strain>
    </source>
</reference>
<proteinExistence type="predicted"/>
<accession>A0A0D7X2V8</accession>
<organism evidence="3 4">
    <name type="scientific">Paenibacillus terrae</name>
    <dbReference type="NCBI Taxonomy" id="159743"/>
    <lineage>
        <taxon>Bacteria</taxon>
        <taxon>Bacillati</taxon>
        <taxon>Bacillota</taxon>
        <taxon>Bacilli</taxon>
        <taxon>Bacillales</taxon>
        <taxon>Paenibacillaceae</taxon>
        <taxon>Paenibacillus</taxon>
    </lineage>
</organism>
<dbReference type="CDD" id="cd04433">
    <property type="entry name" value="AFD_class_I"/>
    <property type="match status" value="1"/>
</dbReference>
<feature type="domain" description="AMP-dependent synthetase/ligase" evidence="2">
    <location>
        <begin position="16"/>
        <end position="347"/>
    </location>
</feature>
<evidence type="ECO:0000259" key="2">
    <source>
        <dbReference type="Pfam" id="PF00501"/>
    </source>
</evidence>
<dbReference type="AlphaFoldDB" id="A0A0D7X2V8"/>
<dbReference type="PATRIC" id="fig|159743.3.peg.2317"/>
<dbReference type="SUPFAM" id="SSF56801">
    <property type="entry name" value="Acetyl-CoA synthetase-like"/>
    <property type="match status" value="1"/>
</dbReference>
<dbReference type="RefSeq" id="WP_044646066.1">
    <property type="nucleotide sequence ID" value="NZ_JTHP01000016.1"/>
</dbReference>
<name>A0A0D7X2V8_9BACL</name>
<dbReference type="PANTHER" id="PTHR43767">
    <property type="entry name" value="LONG-CHAIN-FATTY-ACID--COA LIGASE"/>
    <property type="match status" value="1"/>
</dbReference>